<dbReference type="OrthoDB" id="417481at2759"/>
<dbReference type="RefSeq" id="XP_042997169.1">
    <property type="nucleotide sequence ID" value="XM_043141235.1"/>
</dbReference>
<reference evidence="5" key="1">
    <citation type="submission" date="2020-03" db="EMBL/GenBank/DDBJ databases">
        <title>A mixture of massive structural variations and highly conserved coding sequences in Ustilaginoidea virens genome.</title>
        <authorList>
            <person name="Zhang K."/>
            <person name="Zhao Z."/>
            <person name="Zhang Z."/>
            <person name="Li Y."/>
            <person name="Hsiang T."/>
            <person name="Sun W."/>
        </authorList>
    </citation>
    <scope>NUCLEOTIDE SEQUENCE</scope>
    <source>
        <strain evidence="5">UV-8b</strain>
    </source>
</reference>
<evidence type="ECO:0000256" key="1">
    <source>
        <dbReference type="ARBA" id="ARBA00022884"/>
    </source>
</evidence>
<dbReference type="InterPro" id="IPR000504">
    <property type="entry name" value="RRM_dom"/>
</dbReference>
<feature type="region of interest" description="Disordered" evidence="3">
    <location>
        <begin position="1"/>
        <end position="26"/>
    </location>
</feature>
<feature type="domain" description="RRM" evidence="4">
    <location>
        <begin position="387"/>
        <end position="483"/>
    </location>
</feature>
<dbReference type="InterPro" id="IPR034862">
    <property type="entry name" value="Fungal_Mei2-like_RRM3"/>
</dbReference>
<proteinExistence type="predicted"/>
<evidence type="ECO:0000259" key="4">
    <source>
        <dbReference type="PROSITE" id="PS50102"/>
    </source>
</evidence>
<evidence type="ECO:0000256" key="3">
    <source>
        <dbReference type="SAM" id="MobiDB-lite"/>
    </source>
</evidence>
<dbReference type="Proteomes" id="UP000027002">
    <property type="component" value="Chromosome 3"/>
</dbReference>
<keyword evidence="6" id="KW-1185">Reference proteome</keyword>
<accession>A0A8E5HQ22</accession>
<dbReference type="Pfam" id="PF04059">
    <property type="entry name" value="RRM_2"/>
    <property type="match status" value="1"/>
</dbReference>
<protein>
    <recommendedName>
        <fullName evidence="4">RRM domain-containing protein</fullName>
    </recommendedName>
</protein>
<dbReference type="KEGG" id="uvi:66064515"/>
<dbReference type="PROSITE" id="PS50102">
    <property type="entry name" value="RRM"/>
    <property type="match status" value="1"/>
</dbReference>
<feature type="region of interest" description="Disordered" evidence="3">
    <location>
        <begin position="503"/>
        <end position="524"/>
    </location>
</feature>
<gene>
    <name evidence="5" type="ORF">UV8b_03737</name>
</gene>
<dbReference type="EMBL" id="CP072755">
    <property type="protein sequence ID" value="QUC19496.1"/>
    <property type="molecule type" value="Genomic_DNA"/>
</dbReference>
<dbReference type="GO" id="GO:0003723">
    <property type="term" value="F:RNA binding"/>
    <property type="evidence" value="ECO:0007669"/>
    <property type="project" value="UniProtKB-UniRule"/>
</dbReference>
<dbReference type="PANTHER" id="PTHR23189">
    <property type="entry name" value="RNA RECOGNITION MOTIF-CONTAINING"/>
    <property type="match status" value="1"/>
</dbReference>
<evidence type="ECO:0000256" key="2">
    <source>
        <dbReference type="PROSITE-ProRule" id="PRU00176"/>
    </source>
</evidence>
<feature type="compositionally biased region" description="Basic and acidic residues" evidence="3">
    <location>
        <begin position="544"/>
        <end position="558"/>
    </location>
</feature>
<evidence type="ECO:0000313" key="6">
    <source>
        <dbReference type="Proteomes" id="UP000027002"/>
    </source>
</evidence>
<evidence type="ECO:0000313" key="5">
    <source>
        <dbReference type="EMBL" id="QUC19496.1"/>
    </source>
</evidence>
<dbReference type="GeneID" id="66064515"/>
<sequence length="582" mass="65482">MAGDDNLLPASSSSRVEEPLRNTSDTRSIIAPQECTQIKSDAFFDILPPSVAVNTLATSLPIDQQLVSSTEPENDLFSTPSQAQHKTRLSPTASAFNPYAGSSRALEETTPIAAALSAELGLSRCLRLSSEEPSTAQDIKRWLDDLELHGHKFHGRNSVTADANKAYIHFNDIRDACSTLTTILLSVQRWKVEYCRSSPMDQKIVDSFTGQILLVATPASCNSNVDQTVRIARNFLHSYGQLFAFIRVSNSSTRSLRAIAEFCDIAHCMKILSNCTHVTTPEGVRLVISPYGFCQDFANRTPISDTYHSVRRNTLGYPQSDVFSAISSTTTSEERVKQPLTMYPLMFQSPLLANNATRITRSAHLSLTNNHNFVDVMRIREGIDVRTTIMLRNIPNKVDQSMLKSIIDESSWGKYDFMYLRIDFANDCNVGYAFINFVDPLDIIYFVETRANQRWNCFKSDKVAEISYATIQGKDCLVQKFRNSSVMLEAPHYRPKLYYTSNGPRPGLAGQEEPFPDPDNQSKMKRSCENAEHVGLFTPNAGQHYRDEQRRRRSQYDRGTRLAALEEYDYDAGVQTLYNSPL</sequence>
<name>A0A8E5HQ22_USTVR</name>
<feature type="region of interest" description="Disordered" evidence="3">
    <location>
        <begin position="538"/>
        <end position="558"/>
    </location>
</feature>
<organism evidence="5 6">
    <name type="scientific">Ustilaginoidea virens</name>
    <name type="common">Rice false smut fungus</name>
    <name type="synonym">Villosiclava virens</name>
    <dbReference type="NCBI Taxonomy" id="1159556"/>
    <lineage>
        <taxon>Eukaryota</taxon>
        <taxon>Fungi</taxon>
        <taxon>Dikarya</taxon>
        <taxon>Ascomycota</taxon>
        <taxon>Pezizomycotina</taxon>
        <taxon>Sordariomycetes</taxon>
        <taxon>Hypocreomycetidae</taxon>
        <taxon>Hypocreales</taxon>
        <taxon>Clavicipitaceae</taxon>
        <taxon>Ustilaginoidea</taxon>
    </lineage>
</organism>
<dbReference type="SUPFAM" id="SSF54928">
    <property type="entry name" value="RNA-binding domain, RBD"/>
    <property type="match status" value="1"/>
</dbReference>
<dbReference type="InterPro" id="IPR007201">
    <property type="entry name" value="Mei2-like_Rrm_C"/>
</dbReference>
<dbReference type="AlphaFoldDB" id="A0A8E5HQ22"/>
<dbReference type="CDD" id="cd12532">
    <property type="entry name" value="RRM3_MEI2_fungi"/>
    <property type="match status" value="1"/>
</dbReference>
<dbReference type="InterPro" id="IPR035979">
    <property type="entry name" value="RBD_domain_sf"/>
</dbReference>
<keyword evidence="1 2" id="KW-0694">RNA-binding</keyword>